<dbReference type="OrthoDB" id="9815009at2"/>
<dbReference type="Pfam" id="PF13280">
    <property type="entry name" value="WYL"/>
    <property type="match status" value="1"/>
</dbReference>
<dbReference type="InterPro" id="IPR026881">
    <property type="entry name" value="WYL_dom"/>
</dbReference>
<dbReference type="InterPro" id="IPR051534">
    <property type="entry name" value="CBASS_pafABC_assoc_protein"/>
</dbReference>
<dbReference type="Pfam" id="PF25583">
    <property type="entry name" value="WCX"/>
    <property type="match status" value="1"/>
</dbReference>
<accession>A0A364K729</accession>
<reference evidence="4 5" key="1">
    <citation type="submission" date="2018-06" db="EMBL/GenBank/DDBJ databases">
        <title>Thermoflavimicrobium daqus sp. nov., a thermophilic microbe isolated from Moutai-flavour Daqu.</title>
        <authorList>
            <person name="Wang X."/>
            <person name="Zhou H."/>
        </authorList>
    </citation>
    <scope>NUCLEOTIDE SEQUENCE [LARGE SCALE GENOMIC DNA]</scope>
    <source>
        <strain evidence="4 5">FBKL4.011</strain>
    </source>
</reference>
<keyword evidence="2" id="KW-0804">Transcription</keyword>
<sequence length="321" mass="37650">MRADRLMLILLILQQKGKTTTQELAQELEVSSRTILRDMDVLSGMGIPVIAERGKNGGWRLLDEYRKTLLTLKKEEMASLFLSFPEALLKDLRIDKPFQIARQKLFSALPSMVEPLVQKFWERIYIDTEPWKESNKRNDWIEPILLAVWEENQLQITYERADGQKKERVIKPLGLVARGNQWYLVAINEDNQIRSFKLNRVRSVTILDKRFERPIGFNMTTYWKQTKSEFVANLPRYIVQVELSPYTFQRIKWTDRFVRILDAGPPLSTGWIPATLRFDTEQEAAETILGFHSQVKVLSPTSLREKVKEMARAVLDFYERK</sequence>
<organism evidence="4 5">
    <name type="scientific">Thermoflavimicrobium daqui</name>
    <dbReference type="NCBI Taxonomy" id="2137476"/>
    <lineage>
        <taxon>Bacteria</taxon>
        <taxon>Bacillati</taxon>
        <taxon>Bacillota</taxon>
        <taxon>Bacilli</taxon>
        <taxon>Bacillales</taxon>
        <taxon>Thermoactinomycetaceae</taxon>
        <taxon>Thermoflavimicrobium</taxon>
    </lineage>
</organism>
<dbReference type="InterPro" id="IPR013196">
    <property type="entry name" value="HTH_11"/>
</dbReference>
<dbReference type="GO" id="GO:0003700">
    <property type="term" value="F:DNA-binding transcription factor activity"/>
    <property type="evidence" value="ECO:0007669"/>
    <property type="project" value="InterPro"/>
</dbReference>
<comment type="caution">
    <text evidence="4">The sequence shown here is derived from an EMBL/GenBank/DDBJ whole genome shotgun (WGS) entry which is preliminary data.</text>
</comment>
<dbReference type="SUPFAM" id="SSF46785">
    <property type="entry name" value="Winged helix' DNA-binding domain"/>
    <property type="match status" value="1"/>
</dbReference>
<dbReference type="EMBL" id="QJKK01000002">
    <property type="protein sequence ID" value="RAL26087.1"/>
    <property type="molecule type" value="Genomic_DNA"/>
</dbReference>
<evidence type="ECO:0000313" key="4">
    <source>
        <dbReference type="EMBL" id="RAL26087.1"/>
    </source>
</evidence>
<dbReference type="PANTHER" id="PTHR34580:SF1">
    <property type="entry name" value="PROTEIN PAFC"/>
    <property type="match status" value="1"/>
</dbReference>
<gene>
    <name evidence="4" type="ORF">DL897_03530</name>
</gene>
<name>A0A364K729_9BACL</name>
<dbReference type="InterPro" id="IPR001034">
    <property type="entry name" value="DeoR_HTH"/>
</dbReference>
<dbReference type="RefSeq" id="WP_113657772.1">
    <property type="nucleotide sequence ID" value="NZ_KZ845664.1"/>
</dbReference>
<dbReference type="InterPro" id="IPR028349">
    <property type="entry name" value="PafC-like"/>
</dbReference>
<evidence type="ECO:0000313" key="5">
    <source>
        <dbReference type="Proteomes" id="UP000251213"/>
    </source>
</evidence>
<keyword evidence="1" id="KW-0805">Transcription regulation</keyword>
<proteinExistence type="predicted"/>
<protein>
    <submittedName>
        <fullName evidence="4">YafY family transcriptional regulator</fullName>
    </submittedName>
</protein>
<dbReference type="Proteomes" id="UP000251213">
    <property type="component" value="Unassembled WGS sequence"/>
</dbReference>
<reference evidence="4 5" key="2">
    <citation type="submission" date="2018-06" db="EMBL/GenBank/DDBJ databases">
        <authorList>
            <person name="Zhirakovskaya E."/>
        </authorList>
    </citation>
    <scope>NUCLEOTIDE SEQUENCE [LARGE SCALE GENOMIC DNA]</scope>
    <source>
        <strain evidence="4 5">FBKL4.011</strain>
    </source>
</reference>
<dbReference type="PROSITE" id="PS52050">
    <property type="entry name" value="WYL"/>
    <property type="match status" value="1"/>
</dbReference>
<dbReference type="PANTHER" id="PTHR34580">
    <property type="match status" value="1"/>
</dbReference>
<dbReference type="Pfam" id="PF08279">
    <property type="entry name" value="HTH_11"/>
    <property type="match status" value="1"/>
</dbReference>
<dbReference type="Gene3D" id="1.10.10.10">
    <property type="entry name" value="Winged helix-like DNA-binding domain superfamily/Winged helix DNA-binding domain"/>
    <property type="match status" value="1"/>
</dbReference>
<dbReference type="InterPro" id="IPR036390">
    <property type="entry name" value="WH_DNA-bd_sf"/>
</dbReference>
<dbReference type="PROSITE" id="PS51000">
    <property type="entry name" value="HTH_DEOR_2"/>
    <property type="match status" value="1"/>
</dbReference>
<evidence type="ECO:0000259" key="3">
    <source>
        <dbReference type="PROSITE" id="PS51000"/>
    </source>
</evidence>
<dbReference type="InterPro" id="IPR036388">
    <property type="entry name" value="WH-like_DNA-bd_sf"/>
</dbReference>
<feature type="domain" description="HTH deoR-type" evidence="3">
    <location>
        <begin position="2"/>
        <end position="57"/>
    </location>
</feature>
<dbReference type="AlphaFoldDB" id="A0A364K729"/>
<keyword evidence="5" id="KW-1185">Reference proteome</keyword>
<evidence type="ECO:0000256" key="1">
    <source>
        <dbReference type="ARBA" id="ARBA00023015"/>
    </source>
</evidence>
<dbReference type="InterPro" id="IPR057727">
    <property type="entry name" value="WCX_dom"/>
</dbReference>
<evidence type="ECO:0000256" key="2">
    <source>
        <dbReference type="ARBA" id="ARBA00023163"/>
    </source>
</evidence>
<dbReference type="PIRSF" id="PIRSF016838">
    <property type="entry name" value="PafC"/>
    <property type="match status" value="1"/>
</dbReference>